<name>A0AAV4CNF1_9GAST</name>
<dbReference type="EMBL" id="BLXT01006766">
    <property type="protein sequence ID" value="GFO33269.1"/>
    <property type="molecule type" value="Genomic_DNA"/>
</dbReference>
<dbReference type="AlphaFoldDB" id="A0AAV4CNF1"/>
<keyword evidence="3" id="KW-1185">Reference proteome</keyword>
<organism evidence="2 3">
    <name type="scientific">Plakobranchus ocellatus</name>
    <dbReference type="NCBI Taxonomy" id="259542"/>
    <lineage>
        <taxon>Eukaryota</taxon>
        <taxon>Metazoa</taxon>
        <taxon>Spiralia</taxon>
        <taxon>Lophotrochozoa</taxon>
        <taxon>Mollusca</taxon>
        <taxon>Gastropoda</taxon>
        <taxon>Heterobranchia</taxon>
        <taxon>Euthyneura</taxon>
        <taxon>Panpulmonata</taxon>
        <taxon>Sacoglossa</taxon>
        <taxon>Placobranchoidea</taxon>
        <taxon>Plakobranchidae</taxon>
        <taxon>Plakobranchus</taxon>
    </lineage>
</organism>
<feature type="region of interest" description="Disordered" evidence="1">
    <location>
        <begin position="153"/>
        <end position="189"/>
    </location>
</feature>
<protein>
    <submittedName>
        <fullName evidence="2">Uncharacterized protein</fullName>
    </submittedName>
</protein>
<evidence type="ECO:0000313" key="3">
    <source>
        <dbReference type="Proteomes" id="UP000735302"/>
    </source>
</evidence>
<gene>
    <name evidence="2" type="ORF">PoB_005977400</name>
</gene>
<comment type="caution">
    <text evidence="2">The sequence shown here is derived from an EMBL/GenBank/DDBJ whole genome shotgun (WGS) entry which is preliminary data.</text>
</comment>
<evidence type="ECO:0000313" key="2">
    <source>
        <dbReference type="EMBL" id="GFO33269.1"/>
    </source>
</evidence>
<reference evidence="2 3" key="1">
    <citation type="journal article" date="2021" name="Elife">
        <title>Chloroplast acquisition without the gene transfer in kleptoplastic sea slugs, Plakobranchus ocellatus.</title>
        <authorList>
            <person name="Maeda T."/>
            <person name="Takahashi S."/>
            <person name="Yoshida T."/>
            <person name="Shimamura S."/>
            <person name="Takaki Y."/>
            <person name="Nagai Y."/>
            <person name="Toyoda A."/>
            <person name="Suzuki Y."/>
            <person name="Arimoto A."/>
            <person name="Ishii H."/>
            <person name="Satoh N."/>
            <person name="Nishiyama T."/>
            <person name="Hasebe M."/>
            <person name="Maruyama T."/>
            <person name="Minagawa J."/>
            <person name="Obokata J."/>
            <person name="Shigenobu S."/>
        </authorList>
    </citation>
    <scope>NUCLEOTIDE SEQUENCE [LARGE SCALE GENOMIC DNA]</scope>
</reference>
<dbReference type="Proteomes" id="UP000735302">
    <property type="component" value="Unassembled WGS sequence"/>
</dbReference>
<proteinExistence type="predicted"/>
<sequence length="262" mass="29922">MAECHPSSEKEEFKQITDLDNGFHEICHLNFNQLSVHALKKRRQTIHGNEIKKDIKVLSGPDKKADKKLKVTRSTSSGSVAADISSCSAGSSSLALRNQSPTLSGIVKHTLRRRVSTCVMKHKLKKFQDYSLPYQHDSFALLRETCNIRNNFTSPPRVFRSPDINKPKAPPKPPRQKTPKRKSGRLNSPVWKRRIEQRTLKSKVQHSKDIMICPRNLSIHTFTLRLRNQGIAWDSLATYFSSQKVSSRYVQICSFLNWTANV</sequence>
<feature type="compositionally biased region" description="Basic residues" evidence="1">
    <location>
        <begin position="174"/>
        <end position="184"/>
    </location>
</feature>
<evidence type="ECO:0000256" key="1">
    <source>
        <dbReference type="SAM" id="MobiDB-lite"/>
    </source>
</evidence>
<accession>A0AAV4CNF1</accession>